<protein>
    <submittedName>
        <fullName evidence="1">Uncharacterized protein</fullName>
    </submittedName>
</protein>
<proteinExistence type="predicted"/>
<evidence type="ECO:0000313" key="1">
    <source>
        <dbReference type="EMBL" id="JAH46027.1"/>
    </source>
</evidence>
<dbReference type="EMBL" id="GBXM01062550">
    <property type="protein sequence ID" value="JAH46027.1"/>
    <property type="molecule type" value="Transcribed_RNA"/>
</dbReference>
<accession>A0A0E9SXN7</accession>
<name>A0A0E9SXN7_ANGAN</name>
<organism evidence="1">
    <name type="scientific">Anguilla anguilla</name>
    <name type="common">European freshwater eel</name>
    <name type="synonym">Muraena anguilla</name>
    <dbReference type="NCBI Taxonomy" id="7936"/>
    <lineage>
        <taxon>Eukaryota</taxon>
        <taxon>Metazoa</taxon>
        <taxon>Chordata</taxon>
        <taxon>Craniata</taxon>
        <taxon>Vertebrata</taxon>
        <taxon>Euteleostomi</taxon>
        <taxon>Actinopterygii</taxon>
        <taxon>Neopterygii</taxon>
        <taxon>Teleostei</taxon>
        <taxon>Anguilliformes</taxon>
        <taxon>Anguillidae</taxon>
        <taxon>Anguilla</taxon>
    </lineage>
</organism>
<reference evidence="1" key="2">
    <citation type="journal article" date="2015" name="Fish Shellfish Immunol.">
        <title>Early steps in the European eel (Anguilla anguilla)-Vibrio vulnificus interaction in the gills: Role of the RtxA13 toxin.</title>
        <authorList>
            <person name="Callol A."/>
            <person name="Pajuelo D."/>
            <person name="Ebbesson L."/>
            <person name="Teles M."/>
            <person name="MacKenzie S."/>
            <person name="Amaro C."/>
        </authorList>
    </citation>
    <scope>NUCLEOTIDE SEQUENCE</scope>
</reference>
<reference evidence="1" key="1">
    <citation type="submission" date="2014-11" db="EMBL/GenBank/DDBJ databases">
        <authorList>
            <person name="Amaro Gonzalez C."/>
        </authorList>
    </citation>
    <scope>NUCLEOTIDE SEQUENCE</scope>
</reference>
<dbReference type="AlphaFoldDB" id="A0A0E9SXN7"/>
<sequence length="29" mass="3285">MCKSIIFSLHISKPLYEPINSVVKESIHA</sequence>